<comment type="similarity">
    <text evidence="1">Belongs to the multi antimicrobial extrusion (MATE) (TC 2.A.66.1) family.</text>
</comment>
<proteinExistence type="inferred from homology"/>
<dbReference type="GO" id="GO:0016020">
    <property type="term" value="C:membrane"/>
    <property type="evidence" value="ECO:0007669"/>
    <property type="project" value="InterPro"/>
</dbReference>
<dbReference type="PANTHER" id="PTHR11206">
    <property type="entry name" value="MULTIDRUG RESISTANCE PROTEIN"/>
    <property type="match status" value="1"/>
</dbReference>
<dbReference type="AlphaFoldDB" id="A0AA39SU89"/>
<gene>
    <name evidence="2" type="ORF">LWI29_006188</name>
</gene>
<evidence type="ECO:0000313" key="2">
    <source>
        <dbReference type="EMBL" id="KAK0595395.1"/>
    </source>
</evidence>
<organism evidence="2 3">
    <name type="scientific">Acer saccharum</name>
    <name type="common">Sugar maple</name>
    <dbReference type="NCBI Taxonomy" id="4024"/>
    <lineage>
        <taxon>Eukaryota</taxon>
        <taxon>Viridiplantae</taxon>
        <taxon>Streptophyta</taxon>
        <taxon>Embryophyta</taxon>
        <taxon>Tracheophyta</taxon>
        <taxon>Spermatophyta</taxon>
        <taxon>Magnoliopsida</taxon>
        <taxon>eudicotyledons</taxon>
        <taxon>Gunneridae</taxon>
        <taxon>Pentapetalae</taxon>
        <taxon>rosids</taxon>
        <taxon>malvids</taxon>
        <taxon>Sapindales</taxon>
        <taxon>Sapindaceae</taxon>
        <taxon>Hippocastanoideae</taxon>
        <taxon>Acereae</taxon>
        <taxon>Acer</taxon>
    </lineage>
</organism>
<dbReference type="EMBL" id="JAUESC010000004">
    <property type="protein sequence ID" value="KAK0595395.1"/>
    <property type="molecule type" value="Genomic_DNA"/>
</dbReference>
<accession>A0AA39SU89</accession>
<dbReference type="GO" id="GO:0015297">
    <property type="term" value="F:antiporter activity"/>
    <property type="evidence" value="ECO:0007669"/>
    <property type="project" value="InterPro"/>
</dbReference>
<name>A0AA39SU89_ACESA</name>
<keyword evidence="3" id="KW-1185">Reference proteome</keyword>
<reference evidence="2" key="2">
    <citation type="submission" date="2023-06" db="EMBL/GenBank/DDBJ databases">
        <authorList>
            <person name="Swenson N.G."/>
            <person name="Wegrzyn J.L."/>
            <person name="Mcevoy S.L."/>
        </authorList>
    </citation>
    <scope>NUCLEOTIDE SEQUENCE</scope>
    <source>
        <strain evidence="2">NS2018</strain>
        <tissue evidence="2">Leaf</tissue>
    </source>
</reference>
<dbReference type="Pfam" id="PF01554">
    <property type="entry name" value="MatE"/>
    <property type="match status" value="1"/>
</dbReference>
<comment type="caution">
    <text evidence="2">The sequence shown here is derived from an EMBL/GenBank/DDBJ whole genome shotgun (WGS) entry which is preliminary data.</text>
</comment>
<evidence type="ECO:0000256" key="1">
    <source>
        <dbReference type="ARBA" id="ARBA00010199"/>
    </source>
</evidence>
<dbReference type="Proteomes" id="UP001168877">
    <property type="component" value="Unassembled WGS sequence"/>
</dbReference>
<dbReference type="InterPro" id="IPR002528">
    <property type="entry name" value="MATE_fam"/>
</dbReference>
<evidence type="ECO:0000313" key="3">
    <source>
        <dbReference type="Proteomes" id="UP001168877"/>
    </source>
</evidence>
<reference evidence="2" key="1">
    <citation type="journal article" date="2022" name="Plant J.">
        <title>Strategies of tolerance reflected in two North American maple genomes.</title>
        <authorList>
            <person name="McEvoy S.L."/>
            <person name="Sezen U.U."/>
            <person name="Trouern-Trend A."/>
            <person name="McMahon S.M."/>
            <person name="Schaberg P.G."/>
            <person name="Yang J."/>
            <person name="Wegrzyn J.L."/>
            <person name="Swenson N.G."/>
        </authorList>
    </citation>
    <scope>NUCLEOTIDE SEQUENCE</scope>
    <source>
        <strain evidence="2">NS2018</strain>
    </source>
</reference>
<sequence length="249" mass="26923">MEESLLQPAERKWVVTRLGFVEELKKLSFMAAPMVVVSVSNYLLQVVSMMMVGHLGELSLSGVAIATSFTNVTGFTPLVDQSAESERINRSESELSKNEIGDDDFCDVLGDRVVDCVDSVQEKVVDCLDIVKNGGFPSLVKVPSVLVVSSDCGELIGVENGGLSDSEVTVLVKDSANEDDCNAVAVTQGVQFESSVGAKENVFEVVDDTVEEKLVISCVVMVKAIDLGVVIKAHVGFSEFKIKLERRRQ</sequence>
<protein>
    <submittedName>
        <fullName evidence="2">Uncharacterized protein</fullName>
    </submittedName>
</protein>
<dbReference type="GO" id="GO:0042910">
    <property type="term" value="F:xenobiotic transmembrane transporter activity"/>
    <property type="evidence" value="ECO:0007669"/>
    <property type="project" value="InterPro"/>
</dbReference>